<dbReference type="OrthoDB" id="8652945at2"/>
<keyword evidence="1" id="KW-0812">Transmembrane</keyword>
<dbReference type="Proteomes" id="UP000193675">
    <property type="component" value="Unassembled WGS sequence"/>
</dbReference>
<gene>
    <name evidence="2" type="ORF">B7H17_21845</name>
</gene>
<dbReference type="EMBL" id="NBWC01000037">
    <property type="protein sequence ID" value="ORL60853.1"/>
    <property type="molecule type" value="Genomic_DNA"/>
</dbReference>
<dbReference type="RefSeq" id="WP_084858662.1">
    <property type="nucleotide sequence ID" value="NZ_NBWC01000037.1"/>
</dbReference>
<keyword evidence="1" id="KW-1133">Transmembrane helix</keyword>
<keyword evidence="1" id="KW-0472">Membrane</keyword>
<comment type="caution">
    <text evidence="2">The sequence shown here is derived from an EMBL/GenBank/DDBJ whole genome shotgun (WGS) entry which is preliminary data.</text>
</comment>
<feature type="transmembrane region" description="Helical" evidence="1">
    <location>
        <begin position="73"/>
        <end position="94"/>
    </location>
</feature>
<evidence type="ECO:0000313" key="3">
    <source>
        <dbReference type="Proteomes" id="UP000193675"/>
    </source>
</evidence>
<organism evidence="2 3">
    <name type="scientific">Pseudomonas putida</name>
    <name type="common">Arthrobacter siderocapsulatus</name>
    <dbReference type="NCBI Taxonomy" id="303"/>
    <lineage>
        <taxon>Bacteria</taxon>
        <taxon>Pseudomonadati</taxon>
        <taxon>Pseudomonadota</taxon>
        <taxon>Gammaproteobacteria</taxon>
        <taxon>Pseudomonadales</taxon>
        <taxon>Pseudomonadaceae</taxon>
        <taxon>Pseudomonas</taxon>
    </lineage>
</organism>
<reference evidence="2 3" key="1">
    <citation type="submission" date="2017-04" db="EMBL/GenBank/DDBJ databases">
        <title>Presence of VIM-2 positive Pseudomonas species in chickens and their surrounding environment.</title>
        <authorList>
            <person name="Zhang R."/>
        </authorList>
    </citation>
    <scope>NUCLEOTIDE SEQUENCE [LARGE SCALE GENOMIC DNA]</scope>
    <source>
        <strain evidence="2 3">DZ-C18</strain>
    </source>
</reference>
<feature type="transmembrane region" description="Helical" evidence="1">
    <location>
        <begin position="21"/>
        <end position="44"/>
    </location>
</feature>
<evidence type="ECO:0000256" key="1">
    <source>
        <dbReference type="SAM" id="Phobius"/>
    </source>
</evidence>
<name>A0A1X0ZPP2_PSEPU</name>
<protein>
    <submittedName>
        <fullName evidence="2">Uncharacterized protein</fullName>
    </submittedName>
</protein>
<dbReference type="AlphaFoldDB" id="A0A1X0ZPP2"/>
<sequence>MQQNSSPATGNLLGTYGYGKALIISLVVIGIICLGLAAFVGFLGTMLPTDVSAPISVETRRGTTLQFDGPQGLLNFTLGLLAVLALCMFGLAMWQKKLRNARYEVYEKGICQIIGTQRDYVPFSEMNDLYLFASGQTAVAGLHNNLAYRRNASEPFRRVNPHLKNLYAFIDLVRDLHLNERLPSALATLENGGAVRFSYIDSAQVWGKRMKGDFFALNTKTLTITRDALDVDGRRVPMSSLRNLDLNAWTELVVIKDESEQTVLSTVGSGIMSFDVFINTLHSLLQAPKAQAGEMAQA</sequence>
<proteinExistence type="predicted"/>
<accession>A0A1X0ZPP2</accession>
<evidence type="ECO:0000313" key="2">
    <source>
        <dbReference type="EMBL" id="ORL60853.1"/>
    </source>
</evidence>